<gene>
    <name evidence="1" type="ORF">CRG98_050106</name>
</gene>
<proteinExistence type="predicted"/>
<evidence type="ECO:0000313" key="2">
    <source>
        <dbReference type="Proteomes" id="UP000233551"/>
    </source>
</evidence>
<dbReference type="EMBL" id="PGOL01044595">
    <property type="protein sequence ID" value="PKH69527.1"/>
    <property type="molecule type" value="Genomic_DNA"/>
</dbReference>
<organism evidence="1 2">
    <name type="scientific">Punica granatum</name>
    <name type="common">Pomegranate</name>
    <dbReference type="NCBI Taxonomy" id="22663"/>
    <lineage>
        <taxon>Eukaryota</taxon>
        <taxon>Viridiplantae</taxon>
        <taxon>Streptophyta</taxon>
        <taxon>Embryophyta</taxon>
        <taxon>Tracheophyta</taxon>
        <taxon>Spermatophyta</taxon>
        <taxon>Magnoliopsida</taxon>
        <taxon>eudicotyledons</taxon>
        <taxon>Gunneridae</taxon>
        <taxon>Pentapetalae</taxon>
        <taxon>rosids</taxon>
        <taxon>malvids</taxon>
        <taxon>Myrtales</taxon>
        <taxon>Lythraceae</taxon>
        <taxon>Punica</taxon>
    </lineage>
</organism>
<dbReference type="Proteomes" id="UP000233551">
    <property type="component" value="Unassembled WGS sequence"/>
</dbReference>
<reference evidence="1 2" key="1">
    <citation type="submission" date="2017-11" db="EMBL/GenBank/DDBJ databases">
        <title>De-novo sequencing of pomegranate (Punica granatum L.) genome.</title>
        <authorList>
            <person name="Akparov Z."/>
            <person name="Amiraslanov A."/>
            <person name="Hajiyeva S."/>
            <person name="Abbasov M."/>
            <person name="Kaur K."/>
            <person name="Hamwieh A."/>
            <person name="Solovyev V."/>
            <person name="Salamov A."/>
            <person name="Braich B."/>
            <person name="Kosarev P."/>
            <person name="Mahmoud A."/>
            <person name="Hajiyev E."/>
            <person name="Babayeva S."/>
            <person name="Izzatullayeva V."/>
            <person name="Mammadov A."/>
            <person name="Mammadov A."/>
            <person name="Sharifova S."/>
            <person name="Ojaghi J."/>
            <person name="Eynullazada K."/>
            <person name="Bayramov B."/>
            <person name="Abdulazimova A."/>
            <person name="Shahmuradov I."/>
        </authorList>
    </citation>
    <scope>NUCLEOTIDE SEQUENCE [LARGE SCALE GENOMIC DNA]</scope>
    <source>
        <strain evidence="2">cv. AG2017</strain>
        <tissue evidence="1">Leaf</tissue>
    </source>
</reference>
<keyword evidence="2" id="KW-1185">Reference proteome</keyword>
<evidence type="ECO:0000313" key="1">
    <source>
        <dbReference type="EMBL" id="PKH69527.1"/>
    </source>
</evidence>
<dbReference type="AlphaFoldDB" id="A0A2I0GTX1"/>
<name>A0A2I0GTX1_PUNGR</name>
<feature type="non-terminal residue" evidence="1">
    <location>
        <position position="1"/>
    </location>
</feature>
<accession>A0A2I0GTX1</accession>
<comment type="caution">
    <text evidence="1">The sequence shown here is derived from an EMBL/GenBank/DDBJ whole genome shotgun (WGS) entry which is preliminary data.</text>
</comment>
<sequence length="118" mass="12822">AQILAGEDDPDKEGKKKLGKQGYLVEGEITAKPARELLDAVNGDFGGVVQVIDYDDPETTEKELEHRVTPNVAGASGHQYARGHFQLIPFLSRSKAVRGITGAARRHDSEWPGNGKDK</sequence>
<protein>
    <submittedName>
        <fullName evidence="1">Uncharacterized protein</fullName>
    </submittedName>
</protein>